<sequence length="279" mass="31103">MLIKQTVDAQRDSLSGTVSGLLAEALQKALGPLERTLSENGGLLRSLQAEICAHAKNMENLTTKVDALQGNVHQVKKDTGYCISELGKLQQKVNELEDRGRRNNVRLVNLPSGIEGDDPAGFLRKMLPTWIPELAKSPPLEIHRAHRIHSNNAARPRPMIYRFLRYPDRQAILQGARKAKPSLPDGTRLEFYAGYSSETTQQRNAYKGIRSMLRQKGIEHFLLYPAILRTNMRGERMSFDSAKEAELFFSDLQSGGTSAVPTVKAKVSLRFTGDTGMET</sequence>
<gene>
    <name evidence="1" type="ORF">DPEC_G00095160</name>
</gene>
<organism evidence="1 2">
    <name type="scientific">Dallia pectoralis</name>
    <name type="common">Alaska blackfish</name>
    <dbReference type="NCBI Taxonomy" id="75939"/>
    <lineage>
        <taxon>Eukaryota</taxon>
        <taxon>Metazoa</taxon>
        <taxon>Chordata</taxon>
        <taxon>Craniata</taxon>
        <taxon>Vertebrata</taxon>
        <taxon>Euteleostomi</taxon>
        <taxon>Actinopterygii</taxon>
        <taxon>Neopterygii</taxon>
        <taxon>Teleostei</taxon>
        <taxon>Protacanthopterygii</taxon>
        <taxon>Esociformes</taxon>
        <taxon>Umbridae</taxon>
        <taxon>Dallia</taxon>
    </lineage>
</organism>
<dbReference type="EMBL" id="CM055735">
    <property type="protein sequence ID" value="KAJ8007545.1"/>
    <property type="molecule type" value="Genomic_DNA"/>
</dbReference>
<evidence type="ECO:0000313" key="2">
    <source>
        <dbReference type="Proteomes" id="UP001157502"/>
    </source>
</evidence>
<keyword evidence="2" id="KW-1185">Reference proteome</keyword>
<name>A0ACC2GVI3_DALPE</name>
<proteinExistence type="predicted"/>
<accession>A0ACC2GVI3</accession>
<comment type="caution">
    <text evidence="1">The sequence shown here is derived from an EMBL/GenBank/DDBJ whole genome shotgun (WGS) entry which is preliminary data.</text>
</comment>
<dbReference type="Proteomes" id="UP001157502">
    <property type="component" value="Chromosome 8"/>
</dbReference>
<evidence type="ECO:0000313" key="1">
    <source>
        <dbReference type="EMBL" id="KAJ8007545.1"/>
    </source>
</evidence>
<reference evidence="1" key="1">
    <citation type="submission" date="2021-05" db="EMBL/GenBank/DDBJ databases">
        <authorList>
            <person name="Pan Q."/>
            <person name="Jouanno E."/>
            <person name="Zahm M."/>
            <person name="Klopp C."/>
            <person name="Cabau C."/>
            <person name="Louis A."/>
            <person name="Berthelot C."/>
            <person name="Parey E."/>
            <person name="Roest Crollius H."/>
            <person name="Montfort J."/>
            <person name="Robinson-Rechavi M."/>
            <person name="Bouchez O."/>
            <person name="Lampietro C."/>
            <person name="Lopez Roques C."/>
            <person name="Donnadieu C."/>
            <person name="Postlethwait J."/>
            <person name="Bobe J."/>
            <person name="Dillon D."/>
            <person name="Chandos A."/>
            <person name="von Hippel F."/>
            <person name="Guiguen Y."/>
        </authorList>
    </citation>
    <scope>NUCLEOTIDE SEQUENCE</scope>
    <source>
        <strain evidence="1">YG-Jan2019</strain>
    </source>
</reference>
<protein>
    <submittedName>
        <fullName evidence="1">Uncharacterized protein</fullName>
    </submittedName>
</protein>